<dbReference type="PANTHER" id="PTHR12585:SF69">
    <property type="entry name" value="FI11703P"/>
    <property type="match status" value="1"/>
</dbReference>
<evidence type="ECO:0000256" key="3">
    <source>
        <dbReference type="ARBA" id="ARBA00023242"/>
    </source>
</evidence>
<dbReference type="Pfam" id="PF04825">
    <property type="entry name" value="Rad21_Rec8_N"/>
    <property type="match status" value="1"/>
</dbReference>
<feature type="compositionally biased region" description="Pro residues" evidence="4">
    <location>
        <begin position="333"/>
        <end position="349"/>
    </location>
</feature>
<name>A0A9W8H613_9FUNG</name>
<evidence type="ECO:0000256" key="2">
    <source>
        <dbReference type="ARBA" id="ARBA00009870"/>
    </source>
</evidence>
<feature type="compositionally biased region" description="Low complexity" evidence="4">
    <location>
        <begin position="469"/>
        <end position="478"/>
    </location>
</feature>
<keyword evidence="3" id="KW-0539">Nucleus</keyword>
<comment type="similarity">
    <text evidence="2">Belongs to the rad21 family.</text>
</comment>
<keyword evidence="8" id="KW-1185">Reference proteome</keyword>
<accession>A0A9W8H613</accession>
<evidence type="ECO:0000259" key="5">
    <source>
        <dbReference type="Pfam" id="PF04824"/>
    </source>
</evidence>
<dbReference type="EMBL" id="JANBUL010000340">
    <property type="protein sequence ID" value="KAJ2776706.1"/>
    <property type="molecule type" value="Genomic_DNA"/>
</dbReference>
<organism evidence="7 8">
    <name type="scientific">Coemansia javaensis</name>
    <dbReference type="NCBI Taxonomy" id="2761396"/>
    <lineage>
        <taxon>Eukaryota</taxon>
        <taxon>Fungi</taxon>
        <taxon>Fungi incertae sedis</taxon>
        <taxon>Zoopagomycota</taxon>
        <taxon>Kickxellomycotina</taxon>
        <taxon>Kickxellomycetes</taxon>
        <taxon>Kickxellales</taxon>
        <taxon>Kickxellaceae</taxon>
        <taxon>Coemansia</taxon>
    </lineage>
</organism>
<feature type="domain" description="Rad21/Rec8-like protein N-terminal" evidence="6">
    <location>
        <begin position="1"/>
        <end position="92"/>
    </location>
</feature>
<feature type="compositionally biased region" description="Low complexity" evidence="4">
    <location>
        <begin position="203"/>
        <end position="215"/>
    </location>
</feature>
<feature type="compositionally biased region" description="Basic and acidic residues" evidence="4">
    <location>
        <begin position="350"/>
        <end position="367"/>
    </location>
</feature>
<evidence type="ECO:0000256" key="1">
    <source>
        <dbReference type="ARBA" id="ARBA00004123"/>
    </source>
</evidence>
<dbReference type="Pfam" id="PF04824">
    <property type="entry name" value="Rad21_Rec8"/>
    <property type="match status" value="1"/>
</dbReference>
<dbReference type="PANTHER" id="PTHR12585">
    <property type="entry name" value="SCC1 / RAD21 FAMILY MEMBER"/>
    <property type="match status" value="1"/>
</dbReference>
<dbReference type="Proteomes" id="UP001140217">
    <property type="component" value="Unassembled WGS sequence"/>
</dbReference>
<feature type="region of interest" description="Disordered" evidence="4">
    <location>
        <begin position="443"/>
        <end position="509"/>
    </location>
</feature>
<dbReference type="GO" id="GO:1990414">
    <property type="term" value="P:replication-born double-strand break repair via sister chromatid exchange"/>
    <property type="evidence" value="ECO:0007669"/>
    <property type="project" value="TreeGrafter"/>
</dbReference>
<proteinExistence type="inferred from homology"/>
<evidence type="ECO:0000256" key="4">
    <source>
        <dbReference type="SAM" id="MobiDB-lite"/>
    </source>
</evidence>
<dbReference type="GO" id="GO:0005634">
    <property type="term" value="C:nucleus"/>
    <property type="evidence" value="ECO:0007669"/>
    <property type="project" value="UniProtKB-SubCell"/>
</dbReference>
<dbReference type="InterPro" id="IPR039781">
    <property type="entry name" value="Rad21/Rec8-like"/>
</dbReference>
<dbReference type="OrthoDB" id="10071381at2759"/>
<dbReference type="GO" id="GO:0003682">
    <property type="term" value="F:chromatin binding"/>
    <property type="evidence" value="ECO:0007669"/>
    <property type="project" value="TreeGrafter"/>
</dbReference>
<evidence type="ECO:0000259" key="6">
    <source>
        <dbReference type="Pfam" id="PF04825"/>
    </source>
</evidence>
<gene>
    <name evidence="7" type="primary">rec8</name>
    <name evidence="7" type="ORF">H4R18_005534</name>
</gene>
<feature type="region of interest" description="Disordered" evidence="4">
    <location>
        <begin position="305"/>
        <end position="371"/>
    </location>
</feature>
<dbReference type="GO" id="GO:0008278">
    <property type="term" value="C:cohesin complex"/>
    <property type="evidence" value="ECO:0007669"/>
    <property type="project" value="InterPro"/>
</dbReference>
<reference evidence="7" key="1">
    <citation type="submission" date="2022-07" db="EMBL/GenBank/DDBJ databases">
        <title>Phylogenomic reconstructions and comparative analyses of Kickxellomycotina fungi.</title>
        <authorList>
            <person name="Reynolds N.K."/>
            <person name="Stajich J.E."/>
            <person name="Barry K."/>
            <person name="Grigoriev I.V."/>
            <person name="Crous P."/>
            <person name="Smith M.E."/>
        </authorList>
    </citation>
    <scope>NUCLEOTIDE SEQUENCE</scope>
    <source>
        <strain evidence="7">NBRC 105414</strain>
    </source>
</reference>
<evidence type="ECO:0000313" key="7">
    <source>
        <dbReference type="EMBL" id="KAJ2776706.1"/>
    </source>
</evidence>
<dbReference type="AlphaFoldDB" id="A0A9W8H613"/>
<sequence length="704" mass="74226">MFYSQDLLYRRSGRFGAVWLLATAGGRSRWQSVSNKEIATIDIPRACAEIGMPSTPMSLRLTSTLLVGLAHALARKSHLLFADCHSTWSRILATPWITGRQGFDPFISATTTTASAHAITLPDVASVDMLGLPLDVDMAEAAAEGPRLLEARRRQLQLWAQLGWLGPEPAAPDAEPPRSAPPDDSFTSGWSSLSIPEPRTRHAALPQPAAASSSSSPPPPVACALDLDSLPSVDEPALAAAAGSDNDDGPAFRFDDDGNVEFLAAGPGSLYHGHSTDEAHTEVLAHISRADSAAGAAAASLHLLATPDTPAGRDPRAGHAPAKRAYSDEEDAPPPLPLPLPPPPPPEPPRSPEEAAAKRARPADADRAPPTPARMLEAAEDESGDPVHERRVTALWGRSCFWNRSMRSQTAAALCKRALDRTRRSATSLVGAYALPDSEALRRILGPPAPDHRSVHRPSRSPGRSPDGASPLAELGSESELELGRGGSPVADVPDDDDDGGGGTRDIHLDIPWLNPRVLDDIRRGSAMVRPQSVHAESSAGTASRHADSVSRQSTPGSHVPSLDPPSSDDGLDIQPFELAAQNLLAPASAAGSSPPGAHGLDSFLDVSAASSSSSRGGLYGGGNGDPAAEMGREERCFHQFVQARIRAGAGDANRLGFSDLLAPPYRDRRVAARAFVDTLQLATRAVLRVEQAAPYSEIFMVVM</sequence>
<dbReference type="InterPro" id="IPR006910">
    <property type="entry name" value="Rad21_Rec8_N"/>
</dbReference>
<feature type="region of interest" description="Disordered" evidence="4">
    <location>
        <begin position="167"/>
        <end position="222"/>
    </location>
</feature>
<comment type="subcellular location">
    <subcellularLocation>
        <location evidence="1">Nucleus</location>
    </subcellularLocation>
</comment>
<protein>
    <submittedName>
        <fullName evidence="7">R8 protein</fullName>
    </submittedName>
</protein>
<feature type="domain" description="Rad21/Rec8-like protein C-terminal eukaryotic" evidence="5">
    <location>
        <begin position="659"/>
        <end position="700"/>
    </location>
</feature>
<dbReference type="GO" id="GO:0007062">
    <property type="term" value="P:sister chromatid cohesion"/>
    <property type="evidence" value="ECO:0007669"/>
    <property type="project" value="InterPro"/>
</dbReference>
<feature type="region of interest" description="Disordered" evidence="4">
    <location>
        <begin position="529"/>
        <end position="573"/>
    </location>
</feature>
<dbReference type="InterPro" id="IPR036390">
    <property type="entry name" value="WH_DNA-bd_sf"/>
</dbReference>
<comment type="caution">
    <text evidence="7">The sequence shown here is derived from an EMBL/GenBank/DDBJ whole genome shotgun (WGS) entry which is preliminary data.</text>
</comment>
<evidence type="ECO:0000313" key="8">
    <source>
        <dbReference type="Proteomes" id="UP001140217"/>
    </source>
</evidence>
<dbReference type="SUPFAM" id="SSF46785">
    <property type="entry name" value="Winged helix' DNA-binding domain"/>
    <property type="match status" value="1"/>
</dbReference>
<dbReference type="InterPro" id="IPR006909">
    <property type="entry name" value="Rad21/Rec8_C_eu"/>
</dbReference>